<comment type="caution">
    <text evidence="2">The sequence shown here is derived from an EMBL/GenBank/DDBJ whole genome shotgun (WGS) entry which is preliminary data.</text>
</comment>
<dbReference type="CDD" id="cd00085">
    <property type="entry name" value="HNHc"/>
    <property type="match status" value="1"/>
</dbReference>
<evidence type="ECO:0000259" key="1">
    <source>
        <dbReference type="SMART" id="SM00507"/>
    </source>
</evidence>
<dbReference type="OrthoDB" id="9802901at2"/>
<dbReference type="AlphaFoldDB" id="A1ZL66"/>
<dbReference type="Proteomes" id="UP000004095">
    <property type="component" value="Unassembled WGS sequence"/>
</dbReference>
<organism evidence="2 3">
    <name type="scientific">Microscilla marina ATCC 23134</name>
    <dbReference type="NCBI Taxonomy" id="313606"/>
    <lineage>
        <taxon>Bacteria</taxon>
        <taxon>Pseudomonadati</taxon>
        <taxon>Bacteroidota</taxon>
        <taxon>Cytophagia</taxon>
        <taxon>Cytophagales</taxon>
        <taxon>Microscillaceae</taxon>
        <taxon>Microscilla</taxon>
    </lineage>
</organism>
<evidence type="ECO:0000313" key="3">
    <source>
        <dbReference type="Proteomes" id="UP000004095"/>
    </source>
</evidence>
<feature type="domain" description="HNH nuclease" evidence="1">
    <location>
        <begin position="74"/>
        <end position="124"/>
    </location>
</feature>
<evidence type="ECO:0000313" key="2">
    <source>
        <dbReference type="EMBL" id="EAY29032.1"/>
    </source>
</evidence>
<dbReference type="GO" id="GO:0004519">
    <property type="term" value="F:endonuclease activity"/>
    <property type="evidence" value="ECO:0007669"/>
    <property type="project" value="UniProtKB-KW"/>
</dbReference>
<keyword evidence="2" id="KW-0378">Hydrolase</keyword>
<accession>A1ZL66</accession>
<keyword evidence="3" id="KW-1185">Reference proteome</keyword>
<dbReference type="SMART" id="SM00507">
    <property type="entry name" value="HNHc"/>
    <property type="match status" value="1"/>
</dbReference>
<dbReference type="InterPro" id="IPR003615">
    <property type="entry name" value="HNH_nuc"/>
</dbReference>
<proteinExistence type="predicted"/>
<dbReference type="eggNOG" id="COG1403">
    <property type="taxonomic scope" value="Bacteria"/>
</dbReference>
<dbReference type="InterPro" id="IPR002711">
    <property type="entry name" value="HNH"/>
</dbReference>
<dbReference type="RefSeq" id="WP_002697270.1">
    <property type="nucleotide sequence ID" value="NZ_AAWS01000013.1"/>
</dbReference>
<keyword evidence="2" id="KW-0540">Nuclease</keyword>
<dbReference type="Gene3D" id="1.10.30.50">
    <property type="match status" value="1"/>
</dbReference>
<keyword evidence="2" id="KW-0255">Endonuclease</keyword>
<dbReference type="PANTHER" id="PTHR33877:SF2">
    <property type="entry name" value="OS07G0170200 PROTEIN"/>
    <property type="match status" value="1"/>
</dbReference>
<gene>
    <name evidence="2" type="ORF">M23134_00186</name>
</gene>
<dbReference type="Pfam" id="PF01844">
    <property type="entry name" value="HNH"/>
    <property type="match status" value="1"/>
</dbReference>
<dbReference type="EMBL" id="AAWS01000013">
    <property type="protein sequence ID" value="EAY29032.1"/>
    <property type="molecule type" value="Genomic_DNA"/>
</dbReference>
<dbReference type="GO" id="GO:0003676">
    <property type="term" value="F:nucleic acid binding"/>
    <property type="evidence" value="ECO:0007669"/>
    <property type="project" value="InterPro"/>
</dbReference>
<dbReference type="GO" id="GO:0008270">
    <property type="term" value="F:zinc ion binding"/>
    <property type="evidence" value="ECO:0007669"/>
    <property type="project" value="InterPro"/>
</dbReference>
<protein>
    <submittedName>
        <fullName evidence="2">HNH endonuclease family protein</fullName>
    </submittedName>
</protein>
<dbReference type="PANTHER" id="PTHR33877">
    <property type="entry name" value="SLL1193 PROTEIN"/>
    <property type="match status" value="1"/>
</dbReference>
<reference evidence="2 3" key="1">
    <citation type="submission" date="2007-01" db="EMBL/GenBank/DDBJ databases">
        <authorList>
            <person name="Haygood M."/>
            <person name="Podell S."/>
            <person name="Anderson C."/>
            <person name="Hopkinson B."/>
            <person name="Roe K."/>
            <person name="Barbeau K."/>
            <person name="Gaasterland T."/>
            <person name="Ferriera S."/>
            <person name="Johnson J."/>
            <person name="Kravitz S."/>
            <person name="Beeson K."/>
            <person name="Sutton G."/>
            <person name="Rogers Y.-H."/>
            <person name="Friedman R."/>
            <person name="Frazier M."/>
            <person name="Venter J.C."/>
        </authorList>
    </citation>
    <scope>NUCLEOTIDE SEQUENCE [LARGE SCALE GENOMIC DNA]</scope>
    <source>
        <strain evidence="2 3">ATCC 23134</strain>
    </source>
</reference>
<dbReference type="InterPro" id="IPR052892">
    <property type="entry name" value="NA-targeting_endonuclease"/>
</dbReference>
<sequence length="173" mass="19906">MSLNGRKVLILNQDYTALTICTVQKAFILVYLKKAEMISENEDQPLRTVSSTYPMPSIIRLFRYVNLPYRGVMLSRQNIFKRDGNVCQYCGSPYDLTLDHVIPKSRGGRSTWDNLATACKGCNSKKGDLTPEEASMPLKRPPFKPSFIMFLRDFSGAIDEEWKQYLGKRFKIY</sequence>
<name>A1ZL66_MICM2</name>